<dbReference type="PANTHER" id="PTHR10000:SF8">
    <property type="entry name" value="HAD SUPERFAMILY HYDROLASE-LIKE, TYPE 3"/>
    <property type="match status" value="1"/>
</dbReference>
<organism evidence="1 2">
    <name type="scientific">Bifidobacterium gallicum DSM 20093 = LMG 11596</name>
    <dbReference type="NCBI Taxonomy" id="561180"/>
    <lineage>
        <taxon>Bacteria</taxon>
        <taxon>Bacillati</taxon>
        <taxon>Actinomycetota</taxon>
        <taxon>Actinomycetes</taxon>
        <taxon>Bifidobacteriales</taxon>
        <taxon>Bifidobacteriaceae</taxon>
        <taxon>Bifidobacterium</taxon>
    </lineage>
</organism>
<comment type="caution">
    <text evidence="1">The sequence shown here is derived from an EMBL/GenBank/DDBJ whole genome shotgun (WGS) entry which is preliminary data.</text>
</comment>
<dbReference type="InterPro" id="IPR036412">
    <property type="entry name" value="HAD-like_sf"/>
</dbReference>
<evidence type="ECO:0000313" key="2">
    <source>
        <dbReference type="Proteomes" id="UP000029074"/>
    </source>
</evidence>
<proteinExistence type="predicted"/>
<dbReference type="Proteomes" id="UP000029074">
    <property type="component" value="Unassembled WGS sequence"/>
</dbReference>
<dbReference type="RefSeq" id="WP_044085006.1">
    <property type="nucleotide sequence ID" value="NZ_ABXB03000001.1"/>
</dbReference>
<dbReference type="PANTHER" id="PTHR10000">
    <property type="entry name" value="PHOSPHOSERINE PHOSPHATASE"/>
    <property type="match status" value="1"/>
</dbReference>
<protein>
    <submittedName>
        <fullName evidence="1">HAD family hydrolase</fullName>
        <ecNumber evidence="1">3.1.3.23</ecNumber>
    </submittedName>
</protein>
<dbReference type="Gene3D" id="3.30.1240.10">
    <property type="match status" value="1"/>
</dbReference>
<evidence type="ECO:0000313" key="1">
    <source>
        <dbReference type="EMBL" id="KFI58715.1"/>
    </source>
</evidence>
<keyword evidence="1" id="KW-0378">Hydrolase</keyword>
<reference evidence="1 2" key="1">
    <citation type="submission" date="2014-03" db="EMBL/GenBank/DDBJ databases">
        <title>Genomics of Bifidobacteria.</title>
        <authorList>
            <person name="Ventura M."/>
            <person name="Milani C."/>
            <person name="Lugli G.A."/>
        </authorList>
    </citation>
    <scope>NUCLEOTIDE SEQUENCE [LARGE SCALE GENOMIC DNA]</scope>
    <source>
        <strain evidence="1 2">LMG 11596</strain>
    </source>
</reference>
<dbReference type="SUPFAM" id="SSF56784">
    <property type="entry name" value="HAD-like"/>
    <property type="match status" value="1"/>
</dbReference>
<dbReference type="GO" id="GO:0005829">
    <property type="term" value="C:cytosol"/>
    <property type="evidence" value="ECO:0007669"/>
    <property type="project" value="TreeGrafter"/>
</dbReference>
<sequence>MRSHMLDDATMVVVDLDGTLLHDAPTFEERDLSPYSEQTIEELHKQHIPFAIATARPVSTALPFVERLQPDACVYLNGALIDLDPAHSTFASLNQPAHALPPTTRLIGFPSPMAAQLCLQMLEVFPDLEIGIVMDDVRYTSFDISKYWKTQTWQYTDFTDVPDGTVAKIIVFPKPEQWDTVLAMVPASMDVHVSEGTLLMITHQDANKEHALRVLGEQWQVHTDYMVTFGDDIIDINMMRQSGHGVAVANAVPQVLDIADEVCESNNDDGVAKWLRNHMS</sequence>
<dbReference type="GO" id="GO:0000287">
    <property type="term" value="F:magnesium ion binding"/>
    <property type="evidence" value="ECO:0007669"/>
    <property type="project" value="TreeGrafter"/>
</dbReference>
<dbReference type="EC" id="3.1.3.23" evidence="1"/>
<dbReference type="Pfam" id="PF08282">
    <property type="entry name" value="Hydrolase_3"/>
    <property type="match status" value="1"/>
</dbReference>
<dbReference type="GO" id="GO:0050308">
    <property type="term" value="F:sugar-phosphatase activity"/>
    <property type="evidence" value="ECO:0007669"/>
    <property type="project" value="UniProtKB-EC"/>
</dbReference>
<dbReference type="Gene3D" id="3.40.50.1000">
    <property type="entry name" value="HAD superfamily/HAD-like"/>
    <property type="match status" value="1"/>
</dbReference>
<gene>
    <name evidence="1" type="ORF">BGLCM_1008</name>
</gene>
<accession>A0A087AIW5</accession>
<keyword evidence="2" id="KW-1185">Reference proteome</keyword>
<dbReference type="InterPro" id="IPR023214">
    <property type="entry name" value="HAD_sf"/>
</dbReference>
<name>A0A087AIW5_9BIFI</name>
<dbReference type="EMBL" id="JGYW01000005">
    <property type="protein sequence ID" value="KFI58715.1"/>
    <property type="molecule type" value="Genomic_DNA"/>
</dbReference>
<dbReference type="AlphaFoldDB" id="A0A087AIW5"/>